<reference evidence="5 6" key="1">
    <citation type="submission" date="2024-11" db="EMBL/GenBank/DDBJ databases">
        <title>Adaptive evolution of stress response genes in parasites aligns with host niche diversity.</title>
        <authorList>
            <person name="Hahn C."/>
            <person name="Resl P."/>
        </authorList>
    </citation>
    <scope>NUCLEOTIDE SEQUENCE [LARGE SCALE GENOMIC DNA]</scope>
    <source>
        <strain evidence="5">EGGRZ-B1_66</strain>
        <tissue evidence="5">Body</tissue>
    </source>
</reference>
<keyword evidence="6" id="KW-1185">Reference proteome</keyword>
<dbReference type="Gene3D" id="1.10.287.1490">
    <property type="match status" value="1"/>
</dbReference>
<evidence type="ECO:0000256" key="3">
    <source>
        <dbReference type="SAM" id="Coils"/>
    </source>
</evidence>
<evidence type="ECO:0000256" key="2">
    <source>
        <dbReference type="ARBA" id="ARBA00023054"/>
    </source>
</evidence>
<gene>
    <name evidence="5" type="ORF">Ciccas_008199</name>
</gene>
<evidence type="ECO:0000313" key="6">
    <source>
        <dbReference type="Proteomes" id="UP001626550"/>
    </source>
</evidence>
<evidence type="ECO:0000259" key="4">
    <source>
        <dbReference type="Pfam" id="PF00038"/>
    </source>
</evidence>
<keyword evidence="1" id="KW-0403">Intermediate filament</keyword>
<sequence length="747" mass="84592">MPDNGLRNTTTVKLNTLISTFKDEKKQLQNLNERLACCLRKNLTFEADIFDVEYIANELAAVNSVYLENVRDIYGEEMNRLRASLNAISLKYAEACIQIKVAESEKENALIKVSILTSNNNNLNTKIEELLHEIISLKKSLSNLEIVEHDLLIKNSQFEALKEQLEVETIARTELENTVISLMEEMELINKVHRQEYAKWNHDLKAIESIVKNNDAQNSSLLNDVDEYFERLKNTFFSSVRNGTSSQPESSLYNKTVSQFSDRISAQNIEIERLRSSNTQLIVNTSKLEKHKTYFDELNQRVQNLQEELDSERDRYQNEMSRLIDLLDAKSAENRSLACSKIKLNSELAYYRCLLSDENSRLHCFGKSCKELAERSFSGSVDEGFHADLDEEESIESSSSISGHSHSIKLPQFEPSAPEKSLKYQAEEFQSLTNLLLDIETYFPNLGSLLQSSLSVWPGVPKDILPLLSHDGGYFQEHSLVISSLDNCGVTLQPSLYVEDCPVSIHDNIVCNLNLSCSGLGSVNLEGHAIWLGPDYSSAKKNPFTRLLNFPESHVLHPGEEFHLVLICEANRSALPKPSENCVFIKLTRRLESFISNNSHLFFVTDPNKQPTTIWSARPGCSHLKYLADNASTDDESSVDSILVKSRIDSPSRMQRVRFSQPLDAIPIITKSRKRTWNAANASTRHSNQSSQSSVSYLLFRVKSHKASIVLCKYGRMCETFHIYFVATSSILLLHMLEPICFSSVSA</sequence>
<organism evidence="5 6">
    <name type="scientific">Cichlidogyrus casuarinus</name>
    <dbReference type="NCBI Taxonomy" id="1844966"/>
    <lineage>
        <taxon>Eukaryota</taxon>
        <taxon>Metazoa</taxon>
        <taxon>Spiralia</taxon>
        <taxon>Lophotrochozoa</taxon>
        <taxon>Platyhelminthes</taxon>
        <taxon>Monogenea</taxon>
        <taxon>Monopisthocotylea</taxon>
        <taxon>Dactylogyridea</taxon>
        <taxon>Ancyrocephalidae</taxon>
        <taxon>Cichlidogyrus</taxon>
    </lineage>
</organism>
<dbReference type="AlphaFoldDB" id="A0ABD2Q0N5"/>
<feature type="coiled-coil region" evidence="3">
    <location>
        <begin position="113"/>
        <end position="178"/>
    </location>
</feature>
<dbReference type="EMBL" id="JBJKFK010001397">
    <property type="protein sequence ID" value="KAL3313201.1"/>
    <property type="molecule type" value="Genomic_DNA"/>
</dbReference>
<dbReference type="Gene3D" id="1.20.5.1160">
    <property type="entry name" value="Vasodilator-stimulated phosphoprotein"/>
    <property type="match status" value="1"/>
</dbReference>
<accession>A0ABD2Q0N5</accession>
<protein>
    <recommendedName>
        <fullName evidence="4">IF rod domain-containing protein</fullName>
    </recommendedName>
</protein>
<keyword evidence="2 3" id="KW-0175">Coiled coil</keyword>
<comment type="caution">
    <text evidence="5">The sequence shown here is derived from an EMBL/GenBank/DDBJ whole genome shotgun (WGS) entry which is preliminary data.</text>
</comment>
<dbReference type="GO" id="GO:0005882">
    <property type="term" value="C:intermediate filament"/>
    <property type="evidence" value="ECO:0007669"/>
    <property type="project" value="UniProtKB-KW"/>
</dbReference>
<evidence type="ECO:0000313" key="5">
    <source>
        <dbReference type="EMBL" id="KAL3313201.1"/>
    </source>
</evidence>
<dbReference type="Proteomes" id="UP001626550">
    <property type="component" value="Unassembled WGS sequence"/>
</dbReference>
<proteinExistence type="predicted"/>
<dbReference type="Pfam" id="PF00038">
    <property type="entry name" value="Filament"/>
    <property type="match status" value="1"/>
</dbReference>
<evidence type="ECO:0000256" key="1">
    <source>
        <dbReference type="ARBA" id="ARBA00022754"/>
    </source>
</evidence>
<feature type="coiled-coil region" evidence="3">
    <location>
        <begin position="14"/>
        <end position="41"/>
    </location>
</feature>
<name>A0ABD2Q0N5_9PLAT</name>
<feature type="domain" description="IF rod" evidence="4">
    <location>
        <begin position="23"/>
        <end position="361"/>
    </location>
</feature>
<feature type="coiled-coil region" evidence="3">
    <location>
        <begin position="288"/>
        <end position="333"/>
    </location>
</feature>
<dbReference type="InterPro" id="IPR039008">
    <property type="entry name" value="IF_rod_dom"/>
</dbReference>